<reference evidence="1" key="1">
    <citation type="submission" date="2020-05" db="EMBL/GenBank/DDBJ databases">
        <title>Large-scale comparative analyses of tick genomes elucidate their genetic diversity and vector capacities.</title>
        <authorList>
            <person name="Jia N."/>
            <person name="Wang J."/>
            <person name="Shi W."/>
            <person name="Du L."/>
            <person name="Sun Y."/>
            <person name="Zhan W."/>
            <person name="Jiang J."/>
            <person name="Wang Q."/>
            <person name="Zhang B."/>
            <person name="Ji P."/>
            <person name="Sakyi L.B."/>
            <person name="Cui X."/>
            <person name="Yuan T."/>
            <person name="Jiang B."/>
            <person name="Yang W."/>
            <person name="Lam T.T.-Y."/>
            <person name="Chang Q."/>
            <person name="Ding S."/>
            <person name="Wang X."/>
            <person name="Zhu J."/>
            <person name="Ruan X."/>
            <person name="Zhao L."/>
            <person name="Wei J."/>
            <person name="Que T."/>
            <person name="Du C."/>
            <person name="Cheng J."/>
            <person name="Dai P."/>
            <person name="Han X."/>
            <person name="Huang E."/>
            <person name="Gao Y."/>
            <person name="Liu J."/>
            <person name="Shao H."/>
            <person name="Ye R."/>
            <person name="Li L."/>
            <person name="Wei W."/>
            <person name="Wang X."/>
            <person name="Wang C."/>
            <person name="Yang T."/>
            <person name="Huo Q."/>
            <person name="Li W."/>
            <person name="Guo W."/>
            <person name="Chen H."/>
            <person name="Zhou L."/>
            <person name="Ni X."/>
            <person name="Tian J."/>
            <person name="Zhou Y."/>
            <person name="Sheng Y."/>
            <person name="Liu T."/>
            <person name="Pan Y."/>
            <person name="Xia L."/>
            <person name="Li J."/>
            <person name="Zhao F."/>
            <person name="Cao W."/>
        </authorList>
    </citation>
    <scope>NUCLEOTIDE SEQUENCE</scope>
    <source>
        <strain evidence="1">Hyas-2018</strain>
    </source>
</reference>
<protein>
    <submittedName>
        <fullName evidence="1">Uncharacterized protein</fullName>
    </submittedName>
</protein>
<name>A0ACB7RZL7_HYAAI</name>
<dbReference type="EMBL" id="CM023486">
    <property type="protein sequence ID" value="KAH6927236.1"/>
    <property type="molecule type" value="Genomic_DNA"/>
</dbReference>
<gene>
    <name evidence="1" type="ORF">HPB50_001112</name>
</gene>
<dbReference type="Proteomes" id="UP000821845">
    <property type="component" value="Chromosome 6"/>
</dbReference>
<organism evidence="1 2">
    <name type="scientific">Hyalomma asiaticum</name>
    <name type="common">Tick</name>
    <dbReference type="NCBI Taxonomy" id="266040"/>
    <lineage>
        <taxon>Eukaryota</taxon>
        <taxon>Metazoa</taxon>
        <taxon>Ecdysozoa</taxon>
        <taxon>Arthropoda</taxon>
        <taxon>Chelicerata</taxon>
        <taxon>Arachnida</taxon>
        <taxon>Acari</taxon>
        <taxon>Parasitiformes</taxon>
        <taxon>Ixodida</taxon>
        <taxon>Ixodoidea</taxon>
        <taxon>Ixodidae</taxon>
        <taxon>Hyalomminae</taxon>
        <taxon>Hyalomma</taxon>
    </lineage>
</organism>
<proteinExistence type="predicted"/>
<comment type="caution">
    <text evidence="1">The sequence shown here is derived from an EMBL/GenBank/DDBJ whole genome shotgun (WGS) entry which is preliminary data.</text>
</comment>
<keyword evidence="2" id="KW-1185">Reference proteome</keyword>
<evidence type="ECO:0000313" key="1">
    <source>
        <dbReference type="EMBL" id="KAH6927236.1"/>
    </source>
</evidence>
<accession>A0ACB7RZL7</accession>
<sequence length="174" mass="19532">MGAAHLSKEATKATTRLQPTWNLNTGAYETLMPWIRAENLKALNAVLFSQPHAMGVGIEPQYLDIGCGPGSFTKEALLPGVRPACNRLVAVDRCSRVLDYARENFSHRCIVYDVMDIERDDPECLMERYGGFNRVYSFLTFHYVVDIAKAYDNIRKLLKRGGECLVLSITISTP</sequence>
<evidence type="ECO:0000313" key="2">
    <source>
        <dbReference type="Proteomes" id="UP000821845"/>
    </source>
</evidence>